<gene>
    <name evidence="1" type="ORF">ACFQ11_29160</name>
</gene>
<dbReference type="EMBL" id="JBHTJA010000087">
    <property type="protein sequence ID" value="MFD0904484.1"/>
    <property type="molecule type" value="Genomic_DNA"/>
</dbReference>
<dbReference type="Proteomes" id="UP001596972">
    <property type="component" value="Unassembled WGS sequence"/>
</dbReference>
<evidence type="ECO:0000313" key="2">
    <source>
        <dbReference type="Proteomes" id="UP001596972"/>
    </source>
</evidence>
<dbReference type="InterPro" id="IPR029068">
    <property type="entry name" value="Glyas_Bleomycin-R_OHBP_Dase"/>
</dbReference>
<keyword evidence="2" id="KW-1185">Reference proteome</keyword>
<protein>
    <submittedName>
        <fullName evidence="1">VOC family protein</fullName>
    </submittedName>
</protein>
<proteinExistence type="predicted"/>
<sequence length="96" mass="10109">MLACGNPVRARRFYRERVGTALAHADFTAAASPAQWELALAADDLDGIAARARDHGPEAVPTEHASRSALRLRSPEGLTFLACSATPARHDGGESG</sequence>
<comment type="caution">
    <text evidence="1">The sequence shown here is derived from an EMBL/GenBank/DDBJ whole genome shotgun (WGS) entry which is preliminary data.</text>
</comment>
<organism evidence="1 2">
    <name type="scientific">Actinomadura sediminis</name>
    <dbReference type="NCBI Taxonomy" id="1038904"/>
    <lineage>
        <taxon>Bacteria</taxon>
        <taxon>Bacillati</taxon>
        <taxon>Actinomycetota</taxon>
        <taxon>Actinomycetes</taxon>
        <taxon>Streptosporangiales</taxon>
        <taxon>Thermomonosporaceae</taxon>
        <taxon>Actinomadura</taxon>
    </lineage>
</organism>
<reference evidence="2" key="1">
    <citation type="journal article" date="2019" name="Int. J. Syst. Evol. Microbiol.">
        <title>The Global Catalogue of Microorganisms (GCM) 10K type strain sequencing project: providing services to taxonomists for standard genome sequencing and annotation.</title>
        <authorList>
            <consortium name="The Broad Institute Genomics Platform"/>
            <consortium name="The Broad Institute Genome Sequencing Center for Infectious Disease"/>
            <person name="Wu L."/>
            <person name="Ma J."/>
        </authorList>
    </citation>
    <scope>NUCLEOTIDE SEQUENCE [LARGE SCALE GENOMIC DNA]</scope>
    <source>
        <strain evidence="2">JCM 31202</strain>
    </source>
</reference>
<dbReference type="RefSeq" id="WP_378304391.1">
    <property type="nucleotide sequence ID" value="NZ_JBHTJA010000087.1"/>
</dbReference>
<dbReference type="SUPFAM" id="SSF54593">
    <property type="entry name" value="Glyoxalase/Bleomycin resistance protein/Dihydroxybiphenyl dioxygenase"/>
    <property type="match status" value="1"/>
</dbReference>
<name>A0ABW3F138_9ACTN</name>
<evidence type="ECO:0000313" key="1">
    <source>
        <dbReference type="EMBL" id="MFD0904484.1"/>
    </source>
</evidence>
<accession>A0ABW3F138</accession>